<dbReference type="PRINTS" id="PR01438">
    <property type="entry name" value="UNVRSLSTRESS"/>
</dbReference>
<dbReference type="PANTHER" id="PTHR46268:SF6">
    <property type="entry name" value="UNIVERSAL STRESS PROTEIN UP12"/>
    <property type="match status" value="1"/>
</dbReference>
<dbReference type="EMBL" id="JAAXKY010000026">
    <property type="protein sequence ID" value="NMH77594.1"/>
    <property type="molecule type" value="Genomic_DNA"/>
</dbReference>
<feature type="domain" description="UspA" evidence="2">
    <location>
        <begin position="5"/>
        <end position="154"/>
    </location>
</feature>
<dbReference type="InterPro" id="IPR006015">
    <property type="entry name" value="Universal_stress_UspA"/>
</dbReference>
<gene>
    <name evidence="3" type="ORF">HF577_10930</name>
</gene>
<proteinExistence type="inferred from homology"/>
<evidence type="ECO:0000259" key="2">
    <source>
        <dbReference type="Pfam" id="PF00582"/>
    </source>
</evidence>
<evidence type="ECO:0000313" key="3">
    <source>
        <dbReference type="EMBL" id="NMH77594.1"/>
    </source>
</evidence>
<name>A0ABX1RD63_9PSEU</name>
<dbReference type="PANTHER" id="PTHR46268">
    <property type="entry name" value="STRESS RESPONSE PROTEIN NHAX"/>
    <property type="match status" value="1"/>
</dbReference>
<dbReference type="CDD" id="cd00293">
    <property type="entry name" value="USP-like"/>
    <property type="match status" value="1"/>
</dbReference>
<evidence type="ECO:0000313" key="4">
    <source>
        <dbReference type="Proteomes" id="UP001296706"/>
    </source>
</evidence>
<protein>
    <submittedName>
        <fullName evidence="3">Universal stress protein</fullName>
    </submittedName>
</protein>
<dbReference type="Pfam" id="PF00582">
    <property type="entry name" value="Usp"/>
    <property type="match status" value="1"/>
</dbReference>
<dbReference type="Gene3D" id="3.40.50.620">
    <property type="entry name" value="HUPs"/>
    <property type="match status" value="1"/>
</dbReference>
<comment type="caution">
    <text evidence="3">The sequence shown here is derived from an EMBL/GenBank/DDBJ whole genome shotgun (WGS) entry which is preliminary data.</text>
</comment>
<evidence type="ECO:0000256" key="1">
    <source>
        <dbReference type="ARBA" id="ARBA00008791"/>
    </source>
</evidence>
<reference evidence="3 4" key="1">
    <citation type="submission" date="2020-04" db="EMBL/GenBank/DDBJ databases">
        <authorList>
            <person name="Klaysubun C."/>
            <person name="Duangmal K."/>
            <person name="Lipun K."/>
        </authorList>
    </citation>
    <scope>NUCLEOTIDE SEQUENCE [LARGE SCALE GENOMIC DNA]</scope>
    <source>
        <strain evidence="3 4">JCM 11839</strain>
    </source>
</reference>
<comment type="similarity">
    <text evidence="1">Belongs to the universal stress protein A family.</text>
</comment>
<dbReference type="RefSeq" id="WP_169395666.1">
    <property type="nucleotide sequence ID" value="NZ_BAAAJH010000016.1"/>
</dbReference>
<organism evidence="3 4">
    <name type="scientific">Pseudonocardia xinjiangensis</name>
    <dbReference type="NCBI Taxonomy" id="75289"/>
    <lineage>
        <taxon>Bacteria</taxon>
        <taxon>Bacillati</taxon>
        <taxon>Actinomycetota</taxon>
        <taxon>Actinomycetes</taxon>
        <taxon>Pseudonocardiales</taxon>
        <taxon>Pseudonocardiaceae</taxon>
        <taxon>Pseudonocardia</taxon>
    </lineage>
</organism>
<keyword evidence="4" id="KW-1185">Reference proteome</keyword>
<dbReference type="InterPro" id="IPR014729">
    <property type="entry name" value="Rossmann-like_a/b/a_fold"/>
</dbReference>
<sequence length="162" mass="16510">MPTGPVVVAFDGSPAALRALQEAAELLAPRPGLVVVVWEAGVAYDFASIPSASLDLPPAQFDLRPAAELDEALAANAREMARRGAAIATSLGMPAEGLAVADVMTVGDTLVQLASEVDAAAVVVGRHGHSALRDVLLGSTANHVMRNAPCPVVVGRQADKDG</sequence>
<dbReference type="Proteomes" id="UP001296706">
    <property type="component" value="Unassembled WGS sequence"/>
</dbReference>
<dbReference type="SUPFAM" id="SSF52402">
    <property type="entry name" value="Adenine nucleotide alpha hydrolases-like"/>
    <property type="match status" value="1"/>
</dbReference>
<accession>A0ABX1RD63</accession>
<dbReference type="InterPro" id="IPR006016">
    <property type="entry name" value="UspA"/>
</dbReference>